<dbReference type="Pfam" id="PF13557">
    <property type="entry name" value="Phenol_MetA_deg"/>
    <property type="match status" value="1"/>
</dbReference>
<evidence type="ECO:0000256" key="2">
    <source>
        <dbReference type="SAM" id="SignalP"/>
    </source>
</evidence>
<protein>
    <submittedName>
        <fullName evidence="3">Transporter</fullName>
    </submittedName>
</protein>
<sequence>MKKSFAAGAATACLIAIPSVAHADDDDYVQLAVGADYSTGDYGQDEDTEFLAVPVTVKWQTGDFNLRVSVPYINVSGPADLIPGEGGVRGGPGGGGPGGGGPGGGSGSTGTASRSGIGDTNVAATYSFEVSDTTYFDVTGKVKLPTGSQEKALSTGTTDFTLQGEVLQVFGDVSAAVRAGRRFNGQNDDYPLEDAWLAGAGLYFVSGDSTFGLDYDWRDGSLPTSPNRSEVTGSLTHKLNDDLRLQGYAYTGLADGSPDVGVGAQVMVRFGE</sequence>
<dbReference type="Proteomes" id="UP000824321">
    <property type="component" value="Chromosome"/>
</dbReference>
<keyword evidence="2" id="KW-0732">Signal</keyword>
<keyword evidence="4" id="KW-1185">Reference proteome</keyword>
<name>A0ABX9A539_9SPHN</name>
<dbReference type="SUPFAM" id="SSF56935">
    <property type="entry name" value="Porins"/>
    <property type="match status" value="1"/>
</dbReference>
<gene>
    <name evidence="3" type="ORF">K3136_13265</name>
</gene>
<evidence type="ECO:0000313" key="4">
    <source>
        <dbReference type="Proteomes" id="UP000824321"/>
    </source>
</evidence>
<feature type="region of interest" description="Disordered" evidence="1">
    <location>
        <begin position="83"/>
        <end position="116"/>
    </location>
</feature>
<organism evidence="3 4">
    <name type="scientific">Qipengyuania gelatinilytica</name>
    <dbReference type="NCBI Taxonomy" id="2867231"/>
    <lineage>
        <taxon>Bacteria</taxon>
        <taxon>Pseudomonadati</taxon>
        <taxon>Pseudomonadota</taxon>
        <taxon>Alphaproteobacteria</taxon>
        <taxon>Sphingomonadales</taxon>
        <taxon>Erythrobacteraceae</taxon>
        <taxon>Qipengyuania</taxon>
    </lineage>
</organism>
<dbReference type="RefSeq" id="WP_221430765.1">
    <property type="nucleotide sequence ID" value="NZ_CP081294.1"/>
</dbReference>
<dbReference type="EMBL" id="CP081294">
    <property type="protein sequence ID" value="QZD95023.1"/>
    <property type="molecule type" value="Genomic_DNA"/>
</dbReference>
<feature type="compositionally biased region" description="Gly residues" evidence="1">
    <location>
        <begin position="84"/>
        <end position="108"/>
    </location>
</feature>
<reference evidence="3 4" key="1">
    <citation type="submission" date="2021-08" db="EMBL/GenBank/DDBJ databases">
        <title>Comparative Genomics Analysis of the Genus Qipengyuania Reveals Extensive Genetic Diversity and Metabolic Versatility, Including the Description of Fifteen Novel Species.</title>
        <authorList>
            <person name="Liu Y."/>
        </authorList>
    </citation>
    <scope>NUCLEOTIDE SEQUENCE [LARGE SCALE GENOMIC DNA]</scope>
    <source>
        <strain evidence="3 4">1NDH1</strain>
    </source>
</reference>
<evidence type="ECO:0000256" key="1">
    <source>
        <dbReference type="SAM" id="MobiDB-lite"/>
    </source>
</evidence>
<feature type="chain" id="PRO_5046366634" evidence="2">
    <location>
        <begin position="24"/>
        <end position="272"/>
    </location>
</feature>
<evidence type="ECO:0000313" key="3">
    <source>
        <dbReference type="EMBL" id="QZD95023.1"/>
    </source>
</evidence>
<accession>A0ABX9A539</accession>
<proteinExistence type="predicted"/>
<dbReference type="InterPro" id="IPR025737">
    <property type="entry name" value="FApF"/>
</dbReference>
<feature type="signal peptide" evidence="2">
    <location>
        <begin position="1"/>
        <end position="23"/>
    </location>
</feature>